<keyword evidence="3" id="KW-0479">Metal-binding</keyword>
<dbReference type="CDD" id="cd07765">
    <property type="entry name" value="KRAB_A-box"/>
    <property type="match status" value="1"/>
</dbReference>
<feature type="domain" description="C2H2-type" evidence="13">
    <location>
        <begin position="273"/>
        <end position="300"/>
    </location>
</feature>
<evidence type="ECO:0000256" key="6">
    <source>
        <dbReference type="ARBA" id="ARBA00022833"/>
    </source>
</evidence>
<evidence type="ECO:0000256" key="5">
    <source>
        <dbReference type="ARBA" id="ARBA00022771"/>
    </source>
</evidence>
<organism evidence="14 15">
    <name type="scientific">Aquarana catesbeiana</name>
    <name type="common">American bullfrog</name>
    <name type="synonym">Rana catesbeiana</name>
    <dbReference type="NCBI Taxonomy" id="8400"/>
    <lineage>
        <taxon>Eukaryota</taxon>
        <taxon>Metazoa</taxon>
        <taxon>Chordata</taxon>
        <taxon>Craniata</taxon>
        <taxon>Vertebrata</taxon>
        <taxon>Euteleostomi</taxon>
        <taxon>Amphibia</taxon>
        <taxon>Batrachia</taxon>
        <taxon>Anura</taxon>
        <taxon>Neobatrachia</taxon>
        <taxon>Ranoidea</taxon>
        <taxon>Ranidae</taxon>
        <taxon>Aquarana</taxon>
    </lineage>
</organism>
<keyword evidence="6" id="KW-0862">Zinc</keyword>
<evidence type="ECO:0000256" key="3">
    <source>
        <dbReference type="ARBA" id="ARBA00022723"/>
    </source>
</evidence>
<dbReference type="Proteomes" id="UP000228934">
    <property type="component" value="Unassembled WGS sequence"/>
</dbReference>
<feature type="region of interest" description="Disordered" evidence="12">
    <location>
        <begin position="408"/>
        <end position="529"/>
    </location>
</feature>
<dbReference type="Pfam" id="PF01352">
    <property type="entry name" value="KRAB"/>
    <property type="match status" value="1"/>
</dbReference>
<feature type="region of interest" description="Disordered" evidence="12">
    <location>
        <begin position="555"/>
        <end position="636"/>
    </location>
</feature>
<dbReference type="Gene3D" id="3.30.160.60">
    <property type="entry name" value="Classic Zinc Finger"/>
    <property type="match status" value="6"/>
</dbReference>
<feature type="non-terminal residue" evidence="14">
    <location>
        <position position="636"/>
    </location>
</feature>
<dbReference type="FunFam" id="3.30.160.60:FF:001818">
    <property type="entry name" value="GDNF-inducible zinc finger protein 1 isoform X1"/>
    <property type="match status" value="1"/>
</dbReference>
<comment type="subcellular location">
    <subcellularLocation>
        <location evidence="1">Nucleus</location>
    </subcellularLocation>
</comment>
<evidence type="ECO:0000256" key="2">
    <source>
        <dbReference type="ARBA" id="ARBA00006991"/>
    </source>
</evidence>
<evidence type="ECO:0000256" key="12">
    <source>
        <dbReference type="SAM" id="MobiDB-lite"/>
    </source>
</evidence>
<evidence type="ECO:0000256" key="4">
    <source>
        <dbReference type="ARBA" id="ARBA00022737"/>
    </source>
</evidence>
<feature type="domain" description="C2H2-type" evidence="13">
    <location>
        <begin position="160"/>
        <end position="187"/>
    </location>
</feature>
<dbReference type="PANTHER" id="PTHR24404">
    <property type="entry name" value="ZINC FINGER PROTEIN"/>
    <property type="match status" value="1"/>
</dbReference>
<dbReference type="InterPro" id="IPR050589">
    <property type="entry name" value="Ikaros_C2H2-ZF"/>
</dbReference>
<sequence>MIIRMMDVERRNLTEKIIALTLEIIYLLTGEDYELVKKKSDEQLAPNSLPHEPSSIAVSPPQSLTPKISYSKILEVTKKMMELLTGEAHLICPNHIAEDSGILQYSPEVHPIIQSLHHVDRSTGFSGLQESSCEKSRAVKHNGDMIFGHLECGKGFKFTFLCSECKKSFKSKSELSLHQRIHTGEKIFSCSECGGSFIRQEELIIHQRVHIEEKPFSCCYCGRCFPHKRNLNKHLKLHTSTRPFSCPDCGKCFMEKGQLLRHQRRHTGGELPFSCSECEKSFISNPKLIIHQRSHTGERPFLCSECGKCFAQKGHLTMHLKLHSGEKPFSCAEVRKMLHTERTPNWTYEITCLLITGGECIPKAELQEYSYFVKCASILCQDVTVYFSMEEWEYLEGHKDLYKDIMMENQPPLTSPDGSSNGNPPERCPHPLYSRDSTQEDHTNPHHHQDEDLIDIKVEVKEEEEEADMGGDHQSTEEGEIIVTIKDEESSVDISTDGFRKRNSTKRGPRSPDSTQEGHTIPHDDQDGNLMDFNIVVKEELEEEDVEYGLMEELSEGHKDQLREPTERCPRSLHSTQEDHTIPHHQQGEERMGIKVVVKGEEEEEETYVLGDEQTEQGAGMVGTIEQEESSLGTSK</sequence>
<keyword evidence="7" id="KW-0805">Transcription regulation</keyword>
<evidence type="ECO:0000259" key="13">
    <source>
        <dbReference type="PROSITE" id="PS50157"/>
    </source>
</evidence>
<accession>A0A2G9RTA4</accession>
<reference evidence="15" key="1">
    <citation type="journal article" date="2017" name="Nat. Commun.">
        <title>The North American bullfrog draft genome provides insight into hormonal regulation of long noncoding RNA.</title>
        <authorList>
            <person name="Hammond S.A."/>
            <person name="Warren R.L."/>
            <person name="Vandervalk B.P."/>
            <person name="Kucuk E."/>
            <person name="Khan H."/>
            <person name="Gibb E.A."/>
            <person name="Pandoh P."/>
            <person name="Kirk H."/>
            <person name="Zhao Y."/>
            <person name="Jones M."/>
            <person name="Mungall A.J."/>
            <person name="Coope R."/>
            <person name="Pleasance S."/>
            <person name="Moore R.A."/>
            <person name="Holt R.A."/>
            <person name="Round J.M."/>
            <person name="Ohora S."/>
            <person name="Walle B.V."/>
            <person name="Veldhoen N."/>
            <person name="Helbing C.C."/>
            <person name="Birol I."/>
        </authorList>
    </citation>
    <scope>NUCLEOTIDE SEQUENCE [LARGE SCALE GENOMIC DNA]</scope>
</reference>
<keyword evidence="9" id="KW-0804">Transcription</keyword>
<name>A0A2G9RTA4_AQUCT</name>
<gene>
    <name evidence="14" type="ORF">AB205_0046290</name>
</gene>
<dbReference type="InterPro" id="IPR013087">
    <property type="entry name" value="Znf_C2H2_type"/>
</dbReference>
<keyword evidence="10" id="KW-0539">Nucleus</keyword>
<dbReference type="SUPFAM" id="SSF109640">
    <property type="entry name" value="KRAB domain (Kruppel-associated box)"/>
    <property type="match status" value="1"/>
</dbReference>
<dbReference type="PANTHER" id="PTHR24404:SF41">
    <property type="entry name" value="ZINC FINGER PROTEIN 613"/>
    <property type="match status" value="1"/>
</dbReference>
<evidence type="ECO:0000313" key="15">
    <source>
        <dbReference type="Proteomes" id="UP000228934"/>
    </source>
</evidence>
<feature type="compositionally biased region" description="Basic and acidic residues" evidence="12">
    <location>
        <begin position="555"/>
        <end position="593"/>
    </location>
</feature>
<dbReference type="AlphaFoldDB" id="A0A2G9RTA4"/>
<dbReference type="EMBL" id="KV929825">
    <property type="protein sequence ID" value="PIO31127.1"/>
    <property type="molecule type" value="Genomic_DNA"/>
</dbReference>
<dbReference type="GO" id="GO:0008270">
    <property type="term" value="F:zinc ion binding"/>
    <property type="evidence" value="ECO:0007669"/>
    <property type="project" value="UniProtKB-KW"/>
</dbReference>
<feature type="domain" description="C2H2-type" evidence="13">
    <location>
        <begin position="216"/>
        <end position="243"/>
    </location>
</feature>
<dbReference type="Gene3D" id="6.10.140.140">
    <property type="match status" value="1"/>
</dbReference>
<dbReference type="FunFam" id="3.30.160.60:FF:000358">
    <property type="entry name" value="zinc finger protein 24"/>
    <property type="match status" value="1"/>
</dbReference>
<dbReference type="PROSITE" id="PS00028">
    <property type="entry name" value="ZINC_FINGER_C2H2_1"/>
    <property type="match status" value="6"/>
</dbReference>
<evidence type="ECO:0000256" key="7">
    <source>
        <dbReference type="ARBA" id="ARBA00023015"/>
    </source>
</evidence>
<dbReference type="GO" id="GO:0006357">
    <property type="term" value="P:regulation of transcription by RNA polymerase II"/>
    <property type="evidence" value="ECO:0007669"/>
    <property type="project" value="TreeGrafter"/>
</dbReference>
<comment type="similarity">
    <text evidence="2">Belongs to the krueppel C2H2-type zinc-finger protein family.</text>
</comment>
<evidence type="ECO:0000256" key="10">
    <source>
        <dbReference type="ARBA" id="ARBA00023242"/>
    </source>
</evidence>
<dbReference type="InterPro" id="IPR036051">
    <property type="entry name" value="KRAB_dom_sf"/>
</dbReference>
<feature type="domain" description="C2H2-type" evidence="13">
    <location>
        <begin position="301"/>
        <end position="328"/>
    </location>
</feature>
<evidence type="ECO:0000256" key="11">
    <source>
        <dbReference type="PROSITE-ProRule" id="PRU00042"/>
    </source>
</evidence>
<evidence type="ECO:0000313" key="14">
    <source>
        <dbReference type="EMBL" id="PIO31127.1"/>
    </source>
</evidence>
<dbReference type="InterPro" id="IPR001909">
    <property type="entry name" value="KRAB"/>
</dbReference>
<dbReference type="OrthoDB" id="6077919at2759"/>
<feature type="domain" description="C2H2-type" evidence="13">
    <location>
        <begin position="188"/>
        <end position="215"/>
    </location>
</feature>
<dbReference type="Pfam" id="PF00096">
    <property type="entry name" value="zf-C2H2"/>
    <property type="match status" value="6"/>
</dbReference>
<dbReference type="PROSITE" id="PS50157">
    <property type="entry name" value="ZINC_FINGER_C2H2_2"/>
    <property type="match status" value="6"/>
</dbReference>
<evidence type="ECO:0000256" key="9">
    <source>
        <dbReference type="ARBA" id="ARBA00023163"/>
    </source>
</evidence>
<dbReference type="GO" id="GO:0005634">
    <property type="term" value="C:nucleus"/>
    <property type="evidence" value="ECO:0007669"/>
    <property type="project" value="UniProtKB-SubCell"/>
</dbReference>
<evidence type="ECO:0000256" key="1">
    <source>
        <dbReference type="ARBA" id="ARBA00004123"/>
    </source>
</evidence>
<keyword evidence="15" id="KW-1185">Reference proteome</keyword>
<evidence type="ECO:0000256" key="8">
    <source>
        <dbReference type="ARBA" id="ARBA00023125"/>
    </source>
</evidence>
<dbReference type="FunFam" id="3.30.160.60:FF:001158">
    <property type="entry name" value="zinc finger protein 22"/>
    <property type="match status" value="1"/>
</dbReference>
<dbReference type="GO" id="GO:0000978">
    <property type="term" value="F:RNA polymerase II cis-regulatory region sequence-specific DNA binding"/>
    <property type="evidence" value="ECO:0007669"/>
    <property type="project" value="TreeGrafter"/>
</dbReference>
<feature type="compositionally biased region" description="Basic and acidic residues" evidence="12">
    <location>
        <begin position="437"/>
        <end position="460"/>
    </location>
</feature>
<keyword evidence="5 11" id="KW-0863">Zinc-finger</keyword>
<keyword evidence="8" id="KW-0238">DNA-binding</keyword>
<proteinExistence type="inferred from homology"/>
<dbReference type="InterPro" id="IPR036236">
    <property type="entry name" value="Znf_C2H2_sf"/>
</dbReference>
<keyword evidence="4" id="KW-0677">Repeat</keyword>
<dbReference type="SMART" id="SM00355">
    <property type="entry name" value="ZnF_C2H2"/>
    <property type="match status" value="6"/>
</dbReference>
<dbReference type="FunFam" id="3.30.160.60:FF:000706">
    <property type="entry name" value="Zinc finger protein"/>
    <property type="match status" value="2"/>
</dbReference>
<protein>
    <recommendedName>
        <fullName evidence="13">C2H2-type domain-containing protein</fullName>
    </recommendedName>
</protein>
<feature type="domain" description="C2H2-type" evidence="13">
    <location>
        <begin position="244"/>
        <end position="271"/>
    </location>
</feature>
<dbReference type="SUPFAM" id="SSF57667">
    <property type="entry name" value="beta-beta-alpha zinc fingers"/>
    <property type="match status" value="3"/>
</dbReference>
<dbReference type="GO" id="GO:0003700">
    <property type="term" value="F:DNA-binding transcription factor activity"/>
    <property type="evidence" value="ECO:0007669"/>
    <property type="project" value="TreeGrafter"/>
</dbReference>
<dbReference type="FunFam" id="3.30.160.60:FF:000128">
    <property type="entry name" value="zinc finger protein 268 isoform X1"/>
    <property type="match status" value="1"/>
</dbReference>